<sequence>MYLMSHDLNSPTGRTQLGHDHSGLKGQDAAREYCVHQEVVLEAEWCGNEVVTRPGMDIHTIIQTSPGAHFIKRLQVASVLPC</sequence>
<name>A0A3S5BN29_9PLAT</name>
<accession>A0A3S5BN29</accession>
<evidence type="ECO:0000256" key="1">
    <source>
        <dbReference type="SAM" id="MobiDB-lite"/>
    </source>
</evidence>
<dbReference type="EMBL" id="CAAALY010120939">
    <property type="protein sequence ID" value="VEL31308.1"/>
    <property type="molecule type" value="Genomic_DNA"/>
</dbReference>
<comment type="caution">
    <text evidence="2">The sequence shown here is derived from an EMBL/GenBank/DDBJ whole genome shotgun (WGS) entry which is preliminary data.</text>
</comment>
<reference evidence="2" key="1">
    <citation type="submission" date="2018-11" db="EMBL/GenBank/DDBJ databases">
        <authorList>
            <consortium name="Pathogen Informatics"/>
        </authorList>
    </citation>
    <scope>NUCLEOTIDE SEQUENCE</scope>
</reference>
<evidence type="ECO:0000313" key="2">
    <source>
        <dbReference type="EMBL" id="VEL31308.1"/>
    </source>
</evidence>
<keyword evidence="3" id="KW-1185">Reference proteome</keyword>
<proteinExistence type="predicted"/>
<dbReference type="AlphaFoldDB" id="A0A3S5BN29"/>
<gene>
    <name evidence="2" type="ORF">PXEA_LOCUS24748</name>
</gene>
<evidence type="ECO:0000313" key="3">
    <source>
        <dbReference type="Proteomes" id="UP000784294"/>
    </source>
</evidence>
<feature type="region of interest" description="Disordered" evidence="1">
    <location>
        <begin position="1"/>
        <end position="24"/>
    </location>
</feature>
<protein>
    <submittedName>
        <fullName evidence="2">Uncharacterized protein</fullName>
    </submittedName>
</protein>
<dbReference type="Proteomes" id="UP000784294">
    <property type="component" value="Unassembled WGS sequence"/>
</dbReference>
<organism evidence="2 3">
    <name type="scientific">Protopolystoma xenopodis</name>
    <dbReference type="NCBI Taxonomy" id="117903"/>
    <lineage>
        <taxon>Eukaryota</taxon>
        <taxon>Metazoa</taxon>
        <taxon>Spiralia</taxon>
        <taxon>Lophotrochozoa</taxon>
        <taxon>Platyhelminthes</taxon>
        <taxon>Monogenea</taxon>
        <taxon>Polyopisthocotylea</taxon>
        <taxon>Polystomatidea</taxon>
        <taxon>Polystomatidae</taxon>
        <taxon>Protopolystoma</taxon>
    </lineage>
</organism>